<accession>A0A939RT52</accession>
<keyword evidence="1" id="KW-0175">Coiled coil</keyword>
<feature type="region of interest" description="Disordered" evidence="2">
    <location>
        <begin position="1"/>
        <end position="112"/>
    </location>
</feature>
<organism evidence="3 4">
    <name type="scientific">Actinotalea soli</name>
    <dbReference type="NCBI Taxonomy" id="2819234"/>
    <lineage>
        <taxon>Bacteria</taxon>
        <taxon>Bacillati</taxon>
        <taxon>Actinomycetota</taxon>
        <taxon>Actinomycetes</taxon>
        <taxon>Micrococcales</taxon>
        <taxon>Cellulomonadaceae</taxon>
        <taxon>Actinotalea</taxon>
    </lineage>
</organism>
<dbReference type="Pfam" id="PF03993">
    <property type="entry name" value="DUF349"/>
    <property type="match status" value="3"/>
</dbReference>
<comment type="caution">
    <text evidence="3">The sequence shown here is derived from an EMBL/GenBank/DDBJ whole genome shotgun (WGS) entry which is preliminary data.</text>
</comment>
<gene>
    <name evidence="3" type="ORF">J4G33_01500</name>
</gene>
<name>A0A939RT52_9CELL</name>
<dbReference type="EMBL" id="JAGEMK010000001">
    <property type="protein sequence ID" value="MBO1750474.1"/>
    <property type="molecule type" value="Genomic_DNA"/>
</dbReference>
<proteinExistence type="predicted"/>
<keyword evidence="4" id="KW-1185">Reference proteome</keyword>
<sequence length="529" mass="57114">MSDHEQTPQDETADAPAVAATPEADVPEAATPADPAATPATPADPAATPADADAAPTPTPTPTPAPAPSPRPVPRPVPRPSAIRPADPATQATAAAPTPAVPAPPALTEAESAEAARWGRVEDDGTVWVREPSGERSVGQYPGADQADALAFYVRRYADLHAKVLLFETRLAATDIAVKEIDSTLAHLAEELREPAAVGDLEALRTRLESLRGVATERRAAAEAERAAAKQAALESRTEIVEAAEKLAATDPDRMQWRPAGDQLRTLLDQWKDAQRHGPRLDRGAEDALWKRFSHARSTFDRERRRFFADLEKRNATAKEEKARLVAEAERLASSTDWGATSGAYRDLMAQWKAAGRASRKDDDALWARFRAAQDTFFHARDASQRETDAEFAANLEVKLGLLTEAEKLVPVTDLGAAKAALRDLQDRWEAAGKVPRGEIQRVEGRLRAVEQAIRDADQAKWTRTNPETRARAEGAAAQLQAAIAGLEADLVAAQEAGDARRISEAQAALDARRSWLEQVERAAQDARG</sequence>
<dbReference type="Proteomes" id="UP000664209">
    <property type="component" value="Unassembled WGS sequence"/>
</dbReference>
<evidence type="ECO:0000256" key="2">
    <source>
        <dbReference type="SAM" id="MobiDB-lite"/>
    </source>
</evidence>
<feature type="compositionally biased region" description="Low complexity" evidence="2">
    <location>
        <begin position="14"/>
        <end position="56"/>
    </location>
</feature>
<dbReference type="AlphaFoldDB" id="A0A939RT52"/>
<feature type="coiled-coil region" evidence="1">
    <location>
        <begin position="440"/>
        <end position="497"/>
    </location>
</feature>
<protein>
    <submittedName>
        <fullName evidence="3">DUF349 domain-containing protein</fullName>
    </submittedName>
</protein>
<dbReference type="RefSeq" id="WP_208054125.1">
    <property type="nucleotide sequence ID" value="NZ_JAGEMK010000001.1"/>
</dbReference>
<feature type="compositionally biased region" description="Low complexity" evidence="2">
    <location>
        <begin position="80"/>
        <end position="98"/>
    </location>
</feature>
<reference evidence="3" key="1">
    <citation type="submission" date="2021-03" db="EMBL/GenBank/DDBJ databases">
        <title>Actinotalea soli sp. nov., isolated from soil.</title>
        <authorList>
            <person name="Ping W."/>
            <person name="Zhang J."/>
        </authorList>
    </citation>
    <scope>NUCLEOTIDE SEQUENCE</scope>
    <source>
        <strain evidence="3">BY-33</strain>
    </source>
</reference>
<evidence type="ECO:0000313" key="3">
    <source>
        <dbReference type="EMBL" id="MBO1750474.1"/>
    </source>
</evidence>
<evidence type="ECO:0000313" key="4">
    <source>
        <dbReference type="Proteomes" id="UP000664209"/>
    </source>
</evidence>
<dbReference type="InterPro" id="IPR007139">
    <property type="entry name" value="DUF349"/>
</dbReference>
<evidence type="ECO:0000256" key="1">
    <source>
        <dbReference type="SAM" id="Coils"/>
    </source>
</evidence>
<feature type="compositionally biased region" description="Pro residues" evidence="2">
    <location>
        <begin position="57"/>
        <end position="79"/>
    </location>
</feature>
<feature type="coiled-coil region" evidence="1">
    <location>
        <begin position="308"/>
        <end position="335"/>
    </location>
</feature>